<organism evidence="10">
    <name type="scientific">uncultured marine group II euryarchaeote KM3-136-D10</name>
    <dbReference type="NCBI Taxonomy" id="526664"/>
    <lineage>
        <taxon>Archaea</taxon>
        <taxon>Methanobacteriati</taxon>
        <taxon>Thermoplasmatota</taxon>
        <taxon>Candidatus Poseidoniia</taxon>
        <taxon>Candidatus Poseidoniales</taxon>
        <taxon>environmental samples</taxon>
    </lineage>
</organism>
<protein>
    <recommendedName>
        <fullName evidence="6">50S ribosomal protein L2</fullName>
    </recommendedName>
</protein>
<evidence type="ECO:0000259" key="8">
    <source>
        <dbReference type="SMART" id="SM01382"/>
    </source>
</evidence>
<dbReference type="InterPro" id="IPR022669">
    <property type="entry name" value="Ribosomal_uL2_C"/>
</dbReference>
<evidence type="ECO:0000256" key="6">
    <source>
        <dbReference type="ARBA" id="ARBA00035459"/>
    </source>
</evidence>
<proteinExistence type="inferred from homology"/>
<evidence type="ECO:0000313" key="10">
    <source>
        <dbReference type="EMBL" id="ACF09872.1"/>
    </source>
</evidence>
<dbReference type="SUPFAM" id="SSF50104">
    <property type="entry name" value="Translation proteins SH3-like domain"/>
    <property type="match status" value="1"/>
</dbReference>
<dbReference type="SMART" id="SM01382">
    <property type="entry name" value="Ribosomal_L2_C"/>
    <property type="match status" value="1"/>
</dbReference>
<dbReference type="GO" id="GO:0003735">
    <property type="term" value="F:structural constituent of ribosome"/>
    <property type="evidence" value="ECO:0007669"/>
    <property type="project" value="InterPro"/>
</dbReference>
<dbReference type="EMBL" id="EU686634">
    <property type="protein sequence ID" value="ACF09872.1"/>
    <property type="molecule type" value="Genomic_DNA"/>
</dbReference>
<keyword evidence="2" id="KW-0699">rRNA-binding</keyword>
<dbReference type="GO" id="GO:0002181">
    <property type="term" value="P:cytoplasmic translation"/>
    <property type="evidence" value="ECO:0007669"/>
    <property type="project" value="TreeGrafter"/>
</dbReference>
<dbReference type="NCBIfam" id="NF007180">
    <property type="entry name" value="PRK09612.1"/>
    <property type="match status" value="1"/>
</dbReference>
<feature type="domain" description="Large ribosomal subunit protein uL2 RNA-binding" evidence="9">
    <location>
        <begin position="11"/>
        <end position="79"/>
    </location>
</feature>
<dbReference type="AlphaFoldDB" id="B3V6E8"/>
<dbReference type="Gene3D" id="2.30.30.30">
    <property type="match status" value="1"/>
</dbReference>
<dbReference type="SUPFAM" id="SSF50249">
    <property type="entry name" value="Nucleic acid-binding proteins"/>
    <property type="match status" value="1"/>
</dbReference>
<dbReference type="Pfam" id="PF03947">
    <property type="entry name" value="Ribosomal_L2_C"/>
    <property type="match status" value="1"/>
</dbReference>
<dbReference type="PANTHER" id="PTHR13691:SF16">
    <property type="entry name" value="LARGE RIBOSOMAL SUBUNIT PROTEIN UL2"/>
    <property type="match status" value="1"/>
</dbReference>
<dbReference type="InterPro" id="IPR022666">
    <property type="entry name" value="Ribosomal_uL2_RNA-bd_dom"/>
</dbReference>
<evidence type="ECO:0000256" key="1">
    <source>
        <dbReference type="ARBA" id="ARBA00005636"/>
    </source>
</evidence>
<feature type="region of interest" description="Disordered" evidence="7">
    <location>
        <begin position="212"/>
        <end position="239"/>
    </location>
</feature>
<dbReference type="InterPro" id="IPR014722">
    <property type="entry name" value="Rib_uL2_dom2"/>
</dbReference>
<feature type="domain" description="Large ribosomal subunit protein uL2 C-terminal" evidence="8">
    <location>
        <begin position="85"/>
        <end position="218"/>
    </location>
</feature>
<dbReference type="Gene3D" id="2.40.50.140">
    <property type="entry name" value="Nucleic acid-binding proteins"/>
    <property type="match status" value="1"/>
</dbReference>
<dbReference type="InterPro" id="IPR012340">
    <property type="entry name" value="NA-bd_OB-fold"/>
</dbReference>
<evidence type="ECO:0000256" key="4">
    <source>
        <dbReference type="ARBA" id="ARBA00022980"/>
    </source>
</evidence>
<reference evidence="10" key="2">
    <citation type="submission" date="2008-05" db="EMBL/GenBank/DDBJ databases">
        <authorList>
            <person name="Martin-Cuadrado A.-B."/>
            <person name="Rodriguez-Valera F."/>
            <person name="Moreira D."/>
            <person name="Alba J.-C."/>
            <person name="Ivars-Martinez E."/>
            <person name="Henn M.R."/>
            <person name="Talla E."/>
            <person name="Lopez-Garcia P."/>
        </authorList>
    </citation>
    <scope>NUCLEOTIDE SEQUENCE</scope>
</reference>
<dbReference type="GO" id="GO:0019843">
    <property type="term" value="F:rRNA binding"/>
    <property type="evidence" value="ECO:0007669"/>
    <property type="project" value="UniProtKB-KW"/>
</dbReference>
<evidence type="ECO:0000256" key="7">
    <source>
        <dbReference type="SAM" id="MobiDB-lite"/>
    </source>
</evidence>
<reference evidence="10" key="1">
    <citation type="journal article" date="2008" name="ISME J.">
        <title>Hindsight in the relative abundance, metabolic potential and genome dynamics of uncultivated marine archaea from comparative metagenomic analyses of bathypelagic plankton of different oceanic regions.</title>
        <authorList>
            <person name="Martin-Cuadrado A.B."/>
            <person name="Rodriguez-Valera F."/>
            <person name="Moreira D."/>
            <person name="Alba J.C."/>
            <person name="Ivars-Martinez E."/>
            <person name="Henn M.R."/>
            <person name="Talla E."/>
            <person name="Lopez-Garcia P."/>
        </authorList>
    </citation>
    <scope>NUCLEOTIDE SEQUENCE</scope>
</reference>
<dbReference type="PANTHER" id="PTHR13691">
    <property type="entry name" value="RIBOSOMAL PROTEIN L2"/>
    <property type="match status" value="1"/>
</dbReference>
<dbReference type="InterPro" id="IPR014726">
    <property type="entry name" value="Ribosomal_uL2_dom3"/>
</dbReference>
<keyword evidence="4 10" id="KW-0689">Ribosomal protein</keyword>
<dbReference type="GO" id="GO:0022625">
    <property type="term" value="C:cytosolic large ribosomal subunit"/>
    <property type="evidence" value="ECO:0007669"/>
    <property type="project" value="TreeGrafter"/>
</dbReference>
<dbReference type="SMART" id="SM01383">
    <property type="entry name" value="Ribosomal_L2"/>
    <property type="match status" value="1"/>
</dbReference>
<evidence type="ECO:0000256" key="2">
    <source>
        <dbReference type="ARBA" id="ARBA00022730"/>
    </source>
</evidence>
<evidence type="ECO:0000256" key="5">
    <source>
        <dbReference type="ARBA" id="ARBA00023274"/>
    </source>
</evidence>
<dbReference type="Gene3D" id="4.10.950.10">
    <property type="entry name" value="Ribosomal protein L2, domain 3"/>
    <property type="match status" value="1"/>
</dbReference>
<evidence type="ECO:0000256" key="3">
    <source>
        <dbReference type="ARBA" id="ARBA00022884"/>
    </source>
</evidence>
<dbReference type="PIRSF" id="PIRSF002158">
    <property type="entry name" value="Ribosomal_L2"/>
    <property type="match status" value="1"/>
</dbReference>
<comment type="similarity">
    <text evidence="1">Belongs to the universal ribosomal protein uL2 family.</text>
</comment>
<accession>B3V6E8</accession>
<dbReference type="InterPro" id="IPR002171">
    <property type="entry name" value="Ribosomal_uL2"/>
</dbReference>
<dbReference type="InterPro" id="IPR008991">
    <property type="entry name" value="Translation_prot_SH3-like_sf"/>
</dbReference>
<dbReference type="FunFam" id="4.10.950.10:FF:000002">
    <property type="entry name" value="60S ribosomal protein L2"/>
    <property type="match status" value="1"/>
</dbReference>
<dbReference type="InterPro" id="IPR023672">
    <property type="entry name" value="Ribosomal_uL2_arc_euk"/>
</dbReference>
<keyword evidence="3" id="KW-0694">RNA-binding</keyword>
<keyword evidence="5" id="KW-0687">Ribonucleoprotein</keyword>
<name>B3V6E8_9ARCH</name>
<evidence type="ECO:0000259" key="9">
    <source>
        <dbReference type="SMART" id="SM01383"/>
    </source>
</evidence>
<feature type="region of interest" description="Disordered" evidence="7">
    <location>
        <begin position="1"/>
        <end position="26"/>
    </location>
</feature>
<sequence>MGKRIRAQRRGSSPKNRVSSHRFPGASRIPRGVEEVATVMELVHSPVHTAPLVRVRFEDGSETHLVATEGIAVGQEIAMGGNVSLKPGNITELGQIPEGTPINNVELRPGDGGRIARSGGNSAILETRMGDRVRIRMPSGSLKDLPAKCRAAIGILAGHGRSEKPLMKAGAAHYKAKARGKLYPTVSGVAMNPVDHPHGGGNHQAVHGPNSIARTAPPGQKVGHIAPSRTGKMRGKKKE</sequence>